<keyword evidence="3" id="KW-1185">Reference proteome</keyword>
<gene>
    <name evidence="2" type="ORF">SH1V18_39100</name>
</gene>
<dbReference type="RefSeq" id="WP_281818481.1">
    <property type="nucleotide sequence ID" value="NZ_BRLB01000017.1"/>
</dbReference>
<comment type="caution">
    <text evidence="2">The sequence shown here is derived from an EMBL/GenBank/DDBJ whole genome shotgun (WGS) entry which is preliminary data.</text>
</comment>
<proteinExistence type="predicted"/>
<dbReference type="Proteomes" id="UP001144256">
    <property type="component" value="Unassembled WGS sequence"/>
</dbReference>
<evidence type="ECO:0000256" key="1">
    <source>
        <dbReference type="SAM" id="MobiDB-lite"/>
    </source>
</evidence>
<organism evidence="2 3">
    <name type="scientific">Vallitalea longa</name>
    <dbReference type="NCBI Taxonomy" id="2936439"/>
    <lineage>
        <taxon>Bacteria</taxon>
        <taxon>Bacillati</taxon>
        <taxon>Bacillota</taxon>
        <taxon>Clostridia</taxon>
        <taxon>Lachnospirales</taxon>
        <taxon>Vallitaleaceae</taxon>
        <taxon>Vallitalea</taxon>
    </lineage>
</organism>
<name>A0A9W5YF93_9FIRM</name>
<dbReference type="AlphaFoldDB" id="A0A9W5YF93"/>
<accession>A0A9W5YF93</accession>
<feature type="region of interest" description="Disordered" evidence="1">
    <location>
        <begin position="43"/>
        <end position="64"/>
    </location>
</feature>
<protein>
    <submittedName>
        <fullName evidence="2">Uncharacterized protein</fullName>
    </submittedName>
</protein>
<feature type="compositionally biased region" description="Basic and acidic residues" evidence="1">
    <location>
        <begin position="43"/>
        <end position="56"/>
    </location>
</feature>
<evidence type="ECO:0000313" key="2">
    <source>
        <dbReference type="EMBL" id="GKX31430.1"/>
    </source>
</evidence>
<reference evidence="2" key="1">
    <citation type="submission" date="2022-06" db="EMBL/GenBank/DDBJ databases">
        <title>Vallitalea longa sp. nov., an anaerobic bacterium isolated from marine sediment.</title>
        <authorList>
            <person name="Hirano S."/>
            <person name="Terahara T."/>
            <person name="Mori K."/>
            <person name="Hamada M."/>
            <person name="Matsumoto R."/>
            <person name="Kobayashi T."/>
        </authorList>
    </citation>
    <scope>NUCLEOTIDE SEQUENCE</scope>
    <source>
        <strain evidence="2">SH18-1</strain>
    </source>
</reference>
<dbReference type="EMBL" id="BRLB01000017">
    <property type="protein sequence ID" value="GKX31430.1"/>
    <property type="molecule type" value="Genomic_DNA"/>
</dbReference>
<evidence type="ECO:0000313" key="3">
    <source>
        <dbReference type="Proteomes" id="UP001144256"/>
    </source>
</evidence>
<sequence>MKKINTKVDESLNRIITKNALGNSFTIEATCFLPDSYLDSDNELKDKHQEESDIIKNDLNGRIP</sequence>